<dbReference type="InterPro" id="IPR039422">
    <property type="entry name" value="MarR/SlyA-like"/>
</dbReference>
<dbReference type="Proteomes" id="UP001551695">
    <property type="component" value="Unassembled WGS sequence"/>
</dbReference>
<evidence type="ECO:0000313" key="2">
    <source>
        <dbReference type="EMBL" id="MEV0709859.1"/>
    </source>
</evidence>
<dbReference type="InterPro" id="IPR036390">
    <property type="entry name" value="WH_DNA-bd_sf"/>
</dbReference>
<dbReference type="Gene3D" id="1.10.10.10">
    <property type="entry name" value="Winged helix-like DNA-binding domain superfamily/Winged helix DNA-binding domain"/>
    <property type="match status" value="1"/>
</dbReference>
<comment type="caution">
    <text evidence="2">The sequence shown here is derived from an EMBL/GenBank/DDBJ whole genome shotgun (WGS) entry which is preliminary data.</text>
</comment>
<dbReference type="PANTHER" id="PTHR33164">
    <property type="entry name" value="TRANSCRIPTIONAL REGULATOR, MARR FAMILY"/>
    <property type="match status" value="1"/>
</dbReference>
<accession>A0ABV3FWR1</accession>
<organism evidence="2 3">
    <name type="scientific">Nocardia aurea</name>
    <dbReference type="NCBI Taxonomy" id="2144174"/>
    <lineage>
        <taxon>Bacteria</taxon>
        <taxon>Bacillati</taxon>
        <taxon>Actinomycetota</taxon>
        <taxon>Actinomycetes</taxon>
        <taxon>Mycobacteriales</taxon>
        <taxon>Nocardiaceae</taxon>
        <taxon>Nocardia</taxon>
    </lineage>
</organism>
<dbReference type="PANTHER" id="PTHR33164:SF57">
    <property type="entry name" value="MARR-FAMILY TRANSCRIPTIONAL REGULATOR"/>
    <property type="match status" value="1"/>
</dbReference>
<dbReference type="SMART" id="SM00347">
    <property type="entry name" value="HTH_MARR"/>
    <property type="match status" value="1"/>
</dbReference>
<sequence length="152" mass="17250">MTAQPDDPADGGPALFRVIRFWSRRWINRTSADLPDELRHAMYVQVVEAVAAASGEGTEATVSAVAHQLGLDHSGASRMVRDATAAGYLRRSESSLDRRRTVLHLTVRGEELLGEARDWQRRIFTELTADWSLRDRRRFAGYLRRLSDDMRP</sequence>
<evidence type="ECO:0000313" key="3">
    <source>
        <dbReference type="Proteomes" id="UP001551695"/>
    </source>
</evidence>
<proteinExistence type="predicted"/>
<name>A0ABV3FWR1_9NOCA</name>
<keyword evidence="3" id="KW-1185">Reference proteome</keyword>
<dbReference type="SUPFAM" id="SSF46785">
    <property type="entry name" value="Winged helix' DNA-binding domain"/>
    <property type="match status" value="1"/>
</dbReference>
<dbReference type="PROSITE" id="PS50995">
    <property type="entry name" value="HTH_MARR_2"/>
    <property type="match status" value="1"/>
</dbReference>
<reference evidence="2 3" key="1">
    <citation type="submission" date="2024-06" db="EMBL/GenBank/DDBJ databases">
        <title>The Natural Products Discovery Center: Release of the First 8490 Sequenced Strains for Exploring Actinobacteria Biosynthetic Diversity.</title>
        <authorList>
            <person name="Kalkreuter E."/>
            <person name="Kautsar S.A."/>
            <person name="Yang D."/>
            <person name="Bader C.D."/>
            <person name="Teijaro C.N."/>
            <person name="Fluegel L."/>
            <person name="Davis C.M."/>
            <person name="Simpson J.R."/>
            <person name="Lauterbach L."/>
            <person name="Steele A.D."/>
            <person name="Gui C."/>
            <person name="Meng S."/>
            <person name="Li G."/>
            <person name="Viehrig K."/>
            <person name="Ye F."/>
            <person name="Su P."/>
            <person name="Kiefer A.F."/>
            <person name="Nichols A."/>
            <person name="Cepeda A.J."/>
            <person name="Yan W."/>
            <person name="Fan B."/>
            <person name="Jiang Y."/>
            <person name="Adhikari A."/>
            <person name="Zheng C.-J."/>
            <person name="Schuster L."/>
            <person name="Cowan T.M."/>
            <person name="Smanski M.J."/>
            <person name="Chevrette M.G."/>
            <person name="De Carvalho L.P.S."/>
            <person name="Shen B."/>
        </authorList>
    </citation>
    <scope>NUCLEOTIDE SEQUENCE [LARGE SCALE GENOMIC DNA]</scope>
    <source>
        <strain evidence="2 3">NPDC050403</strain>
    </source>
</reference>
<gene>
    <name evidence="2" type="ORF">AB0I48_20025</name>
</gene>
<protein>
    <submittedName>
        <fullName evidence="2">MarR family winged helix-turn-helix transcriptional regulator</fullName>
    </submittedName>
</protein>
<dbReference type="RefSeq" id="WP_357785599.1">
    <property type="nucleotide sequence ID" value="NZ_JBFAKC010000008.1"/>
</dbReference>
<feature type="domain" description="HTH marR-type" evidence="1">
    <location>
        <begin position="12"/>
        <end position="148"/>
    </location>
</feature>
<dbReference type="InterPro" id="IPR000835">
    <property type="entry name" value="HTH_MarR-typ"/>
</dbReference>
<dbReference type="InterPro" id="IPR036388">
    <property type="entry name" value="WH-like_DNA-bd_sf"/>
</dbReference>
<dbReference type="Pfam" id="PF12802">
    <property type="entry name" value="MarR_2"/>
    <property type="match status" value="1"/>
</dbReference>
<evidence type="ECO:0000259" key="1">
    <source>
        <dbReference type="PROSITE" id="PS50995"/>
    </source>
</evidence>
<dbReference type="EMBL" id="JBFAKC010000008">
    <property type="protein sequence ID" value="MEV0709859.1"/>
    <property type="molecule type" value="Genomic_DNA"/>
</dbReference>